<name>A0ABV5Z7N5_9GAMM</name>
<evidence type="ECO:0000256" key="7">
    <source>
        <dbReference type="SAM" id="Phobius"/>
    </source>
</evidence>
<evidence type="ECO:0000256" key="4">
    <source>
        <dbReference type="ARBA" id="ARBA00022692"/>
    </source>
</evidence>
<reference evidence="8 9" key="1">
    <citation type="submission" date="2024-09" db="EMBL/GenBank/DDBJ databases">
        <authorList>
            <person name="Sun Q."/>
            <person name="Mori K."/>
        </authorList>
    </citation>
    <scope>NUCLEOTIDE SEQUENCE [LARGE SCALE GENOMIC DNA]</scope>
    <source>
        <strain evidence="8 9">ATCC 51285</strain>
    </source>
</reference>
<comment type="subcellular location">
    <subcellularLocation>
        <location evidence="1">Cell membrane</location>
        <topology evidence="1">Multi-pass membrane protein</topology>
    </subcellularLocation>
</comment>
<dbReference type="InterPro" id="IPR051907">
    <property type="entry name" value="DoxX-like_oxidoreductase"/>
</dbReference>
<keyword evidence="3" id="KW-1003">Cell membrane</keyword>
<keyword evidence="5 7" id="KW-1133">Transmembrane helix</keyword>
<dbReference type="PANTHER" id="PTHR33452:SF1">
    <property type="entry name" value="INNER MEMBRANE PROTEIN YPHA-RELATED"/>
    <property type="match status" value="1"/>
</dbReference>
<sequence>MQNTLNLGARLLLSQLFIMAGLSKLGGGYQATQGYMEAMGVPGMLLPLVIALELGGGLLLLLGWQTRLIALALAGFSLLSGALFHFDPSDSMQMIMFSKNLAIAGGLLLLSAYGGGRLSLDLHLQNLDK</sequence>
<evidence type="ECO:0000313" key="9">
    <source>
        <dbReference type="Proteomes" id="UP001589628"/>
    </source>
</evidence>
<evidence type="ECO:0000256" key="6">
    <source>
        <dbReference type="ARBA" id="ARBA00023136"/>
    </source>
</evidence>
<evidence type="ECO:0000313" key="8">
    <source>
        <dbReference type="EMBL" id="MFB9885294.1"/>
    </source>
</evidence>
<keyword evidence="9" id="KW-1185">Reference proteome</keyword>
<keyword evidence="6 7" id="KW-0472">Membrane</keyword>
<feature type="transmembrane region" description="Helical" evidence="7">
    <location>
        <begin position="101"/>
        <end position="120"/>
    </location>
</feature>
<feature type="transmembrane region" description="Helical" evidence="7">
    <location>
        <begin position="44"/>
        <end position="61"/>
    </location>
</feature>
<comment type="similarity">
    <text evidence="2">Belongs to the DoxX family.</text>
</comment>
<dbReference type="InterPro" id="IPR032808">
    <property type="entry name" value="DoxX"/>
</dbReference>
<proteinExistence type="inferred from homology"/>
<dbReference type="PANTHER" id="PTHR33452">
    <property type="entry name" value="OXIDOREDUCTASE CATD-RELATED"/>
    <property type="match status" value="1"/>
</dbReference>
<dbReference type="Proteomes" id="UP001589628">
    <property type="component" value="Unassembled WGS sequence"/>
</dbReference>
<gene>
    <name evidence="8" type="ORF">ACFFLH_02545</name>
</gene>
<protein>
    <submittedName>
        <fullName evidence="8">DoxX family protein</fullName>
    </submittedName>
</protein>
<organism evidence="8 9">
    <name type="scientific">Balneatrix alpica</name>
    <dbReference type="NCBI Taxonomy" id="75684"/>
    <lineage>
        <taxon>Bacteria</taxon>
        <taxon>Pseudomonadati</taxon>
        <taxon>Pseudomonadota</taxon>
        <taxon>Gammaproteobacteria</taxon>
        <taxon>Oceanospirillales</taxon>
        <taxon>Balneatrichaceae</taxon>
        <taxon>Balneatrix</taxon>
    </lineage>
</organism>
<dbReference type="RefSeq" id="WP_027313122.1">
    <property type="nucleotide sequence ID" value="NZ_JBHLZN010000001.1"/>
</dbReference>
<keyword evidence="4 7" id="KW-0812">Transmembrane</keyword>
<feature type="transmembrane region" description="Helical" evidence="7">
    <location>
        <begin position="68"/>
        <end position="86"/>
    </location>
</feature>
<evidence type="ECO:0000256" key="1">
    <source>
        <dbReference type="ARBA" id="ARBA00004651"/>
    </source>
</evidence>
<evidence type="ECO:0000256" key="2">
    <source>
        <dbReference type="ARBA" id="ARBA00006679"/>
    </source>
</evidence>
<evidence type="ECO:0000256" key="5">
    <source>
        <dbReference type="ARBA" id="ARBA00022989"/>
    </source>
</evidence>
<evidence type="ECO:0000256" key="3">
    <source>
        <dbReference type="ARBA" id="ARBA00022475"/>
    </source>
</evidence>
<comment type="caution">
    <text evidence="8">The sequence shown here is derived from an EMBL/GenBank/DDBJ whole genome shotgun (WGS) entry which is preliminary data.</text>
</comment>
<dbReference type="EMBL" id="JBHLZN010000001">
    <property type="protein sequence ID" value="MFB9885294.1"/>
    <property type="molecule type" value="Genomic_DNA"/>
</dbReference>
<accession>A0ABV5Z7N5</accession>
<dbReference type="Pfam" id="PF07681">
    <property type="entry name" value="DoxX"/>
    <property type="match status" value="1"/>
</dbReference>